<dbReference type="RefSeq" id="WP_136692382.1">
    <property type="nucleotide sequence ID" value="NZ_SSHH01000001.1"/>
</dbReference>
<dbReference type="AlphaFoldDB" id="A0A4T3F2Y3"/>
<proteinExistence type="predicted"/>
<organism evidence="2 3">
    <name type="scientific">Alteraurantiacibacter aquimixticola</name>
    <dbReference type="NCBI Taxonomy" id="2489173"/>
    <lineage>
        <taxon>Bacteria</taxon>
        <taxon>Pseudomonadati</taxon>
        <taxon>Pseudomonadota</taxon>
        <taxon>Alphaproteobacteria</taxon>
        <taxon>Sphingomonadales</taxon>
        <taxon>Erythrobacteraceae</taxon>
        <taxon>Alteraurantiacibacter</taxon>
    </lineage>
</organism>
<evidence type="ECO:0000313" key="3">
    <source>
        <dbReference type="Proteomes" id="UP000309389"/>
    </source>
</evidence>
<keyword evidence="3" id="KW-1185">Reference proteome</keyword>
<dbReference type="Proteomes" id="UP000309389">
    <property type="component" value="Unassembled WGS sequence"/>
</dbReference>
<dbReference type="EMBL" id="SSHH01000001">
    <property type="protein sequence ID" value="TIX51596.1"/>
    <property type="molecule type" value="Genomic_DNA"/>
</dbReference>
<comment type="caution">
    <text evidence="2">The sequence shown here is derived from an EMBL/GenBank/DDBJ whole genome shotgun (WGS) entry which is preliminary data.</text>
</comment>
<protein>
    <submittedName>
        <fullName evidence="2">Uncharacterized protein</fullName>
    </submittedName>
</protein>
<dbReference type="PROSITE" id="PS51257">
    <property type="entry name" value="PROKAR_LIPOPROTEIN"/>
    <property type="match status" value="1"/>
</dbReference>
<gene>
    <name evidence="2" type="ORF">E5222_03850</name>
</gene>
<sequence>MRKFLGAAASAMLLAACGSSDEGTITTEDGEMSYSADRDSDEVTLRMRGEDGDEATMRMGGADSGDVELPDGFTIYPGATVDSHITIGGDNRQGAIVNMTSPDSPDKIIAFYRQQADRAGVTINSEISANGMELIGGEKEDGTVLSVSAMPDDDGPTIIQLTVGRDG</sequence>
<reference evidence="2 3" key="1">
    <citation type="submission" date="2019-04" db="EMBL/GenBank/DDBJ databases">
        <title>Altererythrobacter aquimixticola sp. nov., isolated from sediment of junction between the ocean and a freshwater spring.</title>
        <authorList>
            <person name="Yoon J.-H."/>
        </authorList>
    </citation>
    <scope>NUCLEOTIDE SEQUENCE [LARGE SCALE GENOMIC DNA]</scope>
    <source>
        <strain evidence="2 3">SSKS-13</strain>
    </source>
</reference>
<accession>A0A4T3F2Y3</accession>
<name>A0A4T3F2Y3_9SPHN</name>
<evidence type="ECO:0000313" key="2">
    <source>
        <dbReference type="EMBL" id="TIX51596.1"/>
    </source>
</evidence>
<dbReference type="OrthoDB" id="7594608at2"/>
<feature type="region of interest" description="Disordered" evidence="1">
    <location>
        <begin position="148"/>
        <end position="167"/>
    </location>
</feature>
<evidence type="ECO:0000256" key="1">
    <source>
        <dbReference type="SAM" id="MobiDB-lite"/>
    </source>
</evidence>